<proteinExistence type="predicted"/>
<dbReference type="Proteomes" id="UP000279600">
    <property type="component" value="Chromosome"/>
</dbReference>
<dbReference type="OrthoDB" id="1143207at2"/>
<dbReference type="EMBL" id="CP034549">
    <property type="protein sequence ID" value="AZQ43442.1"/>
    <property type="molecule type" value="Genomic_DNA"/>
</dbReference>
<keyword evidence="2" id="KW-1185">Reference proteome</keyword>
<protein>
    <recommendedName>
        <fullName evidence="3">6-bladed beta-propeller</fullName>
    </recommendedName>
</protein>
<sequence>MHDNFGLLRFRESIIIKSIIILPASYILKSIPARWLLGLFSLCTIMTSCIAQNKATTARTDYKLNADVFYGIDDFDNLFYSKDNVLYKRPAAGNAQPMEFYDVQLGDLTSVDLINPLRACLFYKDSQTVVLLDNRLNESVRISLNELEPYRYIEHARLAGERRLWLYNQDQQRLELYDYIQDKLIVASPVVKSQVNQMLSDYNYCHLFTGDQVITFNNYASRTGVLSTGAAVLADFDFDKLVLLNDDGWRAYRFNKDYIFEPLDDWLPENMPQAAESFYLKSGKLYIYRQNQIEVHTTNQD</sequence>
<accession>A0A3S9MWC4</accession>
<evidence type="ECO:0000313" key="2">
    <source>
        <dbReference type="Proteomes" id="UP000279600"/>
    </source>
</evidence>
<evidence type="ECO:0008006" key="3">
    <source>
        <dbReference type="Google" id="ProtNLM"/>
    </source>
</evidence>
<gene>
    <name evidence="1" type="ORF">EJ995_04035</name>
</gene>
<organism evidence="1 2">
    <name type="scientific">Nonlabens ponticola</name>
    <dbReference type="NCBI Taxonomy" id="2496866"/>
    <lineage>
        <taxon>Bacteria</taxon>
        <taxon>Pseudomonadati</taxon>
        <taxon>Bacteroidota</taxon>
        <taxon>Flavobacteriia</taxon>
        <taxon>Flavobacteriales</taxon>
        <taxon>Flavobacteriaceae</taxon>
        <taxon>Nonlabens</taxon>
    </lineage>
</organism>
<dbReference type="KEGG" id="noj:EJ995_04035"/>
<dbReference type="AlphaFoldDB" id="A0A3S9MWC4"/>
<evidence type="ECO:0000313" key="1">
    <source>
        <dbReference type="EMBL" id="AZQ43442.1"/>
    </source>
</evidence>
<reference evidence="1 2" key="1">
    <citation type="submission" date="2018-12" db="EMBL/GenBank/DDBJ databases">
        <title>Complete genome of Nonlabens sp. MJ115.</title>
        <authorList>
            <person name="Choi H.S."/>
            <person name="Jung J."/>
        </authorList>
    </citation>
    <scope>NUCLEOTIDE SEQUENCE [LARGE SCALE GENOMIC DNA]</scope>
    <source>
        <strain evidence="1 2">MJ115</strain>
    </source>
</reference>
<name>A0A3S9MWC4_9FLAO</name>
<dbReference type="RefSeq" id="WP_126445852.1">
    <property type="nucleotide sequence ID" value="NZ_CP034549.1"/>
</dbReference>